<dbReference type="PANTHER" id="PTHR47396:SF1">
    <property type="entry name" value="ATP-DEPENDENT HELICASE IRC3-RELATED"/>
    <property type="match status" value="1"/>
</dbReference>
<keyword evidence="1" id="KW-0175">Coiled coil</keyword>
<keyword evidence="3" id="KW-0547">Nucleotide-binding</keyword>
<dbReference type="RefSeq" id="WP_344600403.1">
    <property type="nucleotide sequence ID" value="NZ_BAAAHE010000001.1"/>
</dbReference>
<dbReference type="Pfam" id="PF04851">
    <property type="entry name" value="ResIII"/>
    <property type="match status" value="1"/>
</dbReference>
<dbReference type="InterPro" id="IPR050742">
    <property type="entry name" value="Helicase_Restrict-Modif_Enz"/>
</dbReference>
<dbReference type="PROSITE" id="PS51192">
    <property type="entry name" value="HELICASE_ATP_BIND_1"/>
    <property type="match status" value="1"/>
</dbReference>
<reference evidence="3 4" key="1">
    <citation type="journal article" date="2019" name="Int. J. Syst. Evol. Microbiol.">
        <title>The Global Catalogue of Microorganisms (GCM) 10K type strain sequencing project: providing services to taxonomists for standard genome sequencing and annotation.</title>
        <authorList>
            <consortium name="The Broad Institute Genomics Platform"/>
            <consortium name="The Broad Institute Genome Sequencing Center for Infectious Disease"/>
            <person name="Wu L."/>
            <person name="Ma J."/>
        </authorList>
    </citation>
    <scope>NUCLEOTIDE SEQUENCE [LARGE SCALE GENOMIC DNA]</scope>
    <source>
        <strain evidence="3 4">JCM 10671</strain>
    </source>
</reference>
<accession>A0ABN1G369</accession>
<dbReference type="Proteomes" id="UP001500957">
    <property type="component" value="Unassembled WGS sequence"/>
</dbReference>
<keyword evidence="3" id="KW-0378">Hydrolase</keyword>
<dbReference type="Pfam" id="PF00271">
    <property type="entry name" value="Helicase_C"/>
    <property type="match status" value="1"/>
</dbReference>
<name>A0ABN1G369_9ACTN</name>
<keyword evidence="3" id="KW-0347">Helicase</keyword>
<sequence>MSEDALLRQLAELRQENERLKKLLRLTKLEADAAAGTQTAWFDRTPGPVTASSSPEAKVAFYSALFGARRDVYSIRWENERLGKSGWMPAVEGGWSKGKKDNPRYLPLTPDVVAAHLRGSLHIGLYPMLSGDETCWLAADFDGAAAMLDALAYLKAARALGAPAALEVSRSGVGAHVWIFFTGPVPAATARQLGTGLIREAIALRGRMDLGCYDRLFPSQDTVPVGRFGNLIAAPLHGVSRREHGTTVFLDLATLEPYDDQWEYLSTLDRLKPKQVTAIAGRLREPTVGVKVQRLYTTAATKTQPRASTRVHLTLDGGVRLPSKELTPAQYSTLKHAASMSNPDFHDRQRRRQSTWNIPRFIQSFDETLDGQLVLPRGLLDTVARVIDEPGSKVEIDDQRSGGTQSDVTLTVELTSAQRVAVENALPHDLGVLVAPPGSGKTVMACAAIAEHAVSTLVLVDRKTLADQWRSQIQSLLGVKPGQLGGGRSKLSGIVDVATLQTLARRDDLDDKLAGYGLVVVDECHHIPAAAFEAAVRTIPARRWLGLTATPYRRDQLNDLIAFQLGPVRHEFGPAESGTLESSAANRPEPVLVVHPTDFACESPIDFSVPGAIAGVHRALAEDESRNTQIILDVCEALARDRNCLVLAQRTGHVDHLAELLKAAGHDAVVLKGGMGAKARAAAMKRLQLQEDGQPLLAVATGSFVGEGFDCPALDTLFLAGPVSFKGRLVQYAGRVLRAHPGKVTAEVHDYHDANVPVLAAALAKRAPGYLSLGFPDPRRQ</sequence>
<proteinExistence type="predicted"/>
<dbReference type="SUPFAM" id="SSF52540">
    <property type="entry name" value="P-loop containing nucleoside triphosphate hydrolases"/>
    <property type="match status" value="2"/>
</dbReference>
<dbReference type="InterPro" id="IPR054347">
    <property type="entry name" value="TOTE_primase"/>
</dbReference>
<dbReference type="InterPro" id="IPR001650">
    <property type="entry name" value="Helicase_C-like"/>
</dbReference>
<dbReference type="PANTHER" id="PTHR47396">
    <property type="entry name" value="TYPE I RESTRICTION ENZYME ECOKI R PROTEIN"/>
    <property type="match status" value="1"/>
</dbReference>
<evidence type="ECO:0000313" key="3">
    <source>
        <dbReference type="EMBL" id="GAA0603090.1"/>
    </source>
</evidence>
<dbReference type="SMART" id="SM00490">
    <property type="entry name" value="HELICc"/>
    <property type="match status" value="1"/>
</dbReference>
<organism evidence="3 4">
    <name type="scientific">Sporichthya brevicatena</name>
    <dbReference type="NCBI Taxonomy" id="171442"/>
    <lineage>
        <taxon>Bacteria</taxon>
        <taxon>Bacillati</taxon>
        <taxon>Actinomycetota</taxon>
        <taxon>Actinomycetes</taxon>
        <taxon>Sporichthyales</taxon>
        <taxon>Sporichthyaceae</taxon>
        <taxon>Sporichthya</taxon>
    </lineage>
</organism>
<dbReference type="CDD" id="cd17926">
    <property type="entry name" value="DEXHc_RE"/>
    <property type="match status" value="1"/>
</dbReference>
<keyword evidence="4" id="KW-1185">Reference proteome</keyword>
<dbReference type="Gene3D" id="3.40.50.300">
    <property type="entry name" value="P-loop containing nucleotide triphosphate hydrolases"/>
    <property type="match status" value="2"/>
</dbReference>
<feature type="domain" description="Helicase ATP-binding" evidence="2">
    <location>
        <begin position="422"/>
        <end position="569"/>
    </location>
</feature>
<dbReference type="InterPro" id="IPR006935">
    <property type="entry name" value="Helicase/UvrB_N"/>
</dbReference>
<dbReference type="CDD" id="cd18785">
    <property type="entry name" value="SF2_C"/>
    <property type="match status" value="1"/>
</dbReference>
<dbReference type="GO" id="GO:0004386">
    <property type="term" value="F:helicase activity"/>
    <property type="evidence" value="ECO:0007669"/>
    <property type="project" value="UniProtKB-KW"/>
</dbReference>
<protein>
    <submittedName>
        <fullName evidence="3">DEAD/DEAH box helicase family protein</fullName>
    </submittedName>
</protein>
<dbReference type="Pfam" id="PF22548">
    <property type="entry name" value="AEP-TOTE"/>
    <property type="match status" value="1"/>
</dbReference>
<evidence type="ECO:0000256" key="1">
    <source>
        <dbReference type="SAM" id="Coils"/>
    </source>
</evidence>
<keyword evidence="3" id="KW-0067">ATP-binding</keyword>
<gene>
    <name evidence="3" type="ORF">GCM10009547_00770</name>
</gene>
<dbReference type="EMBL" id="BAAAHE010000001">
    <property type="protein sequence ID" value="GAA0603090.1"/>
    <property type="molecule type" value="Genomic_DNA"/>
</dbReference>
<dbReference type="SMART" id="SM00487">
    <property type="entry name" value="DEXDc"/>
    <property type="match status" value="1"/>
</dbReference>
<dbReference type="InterPro" id="IPR027417">
    <property type="entry name" value="P-loop_NTPase"/>
</dbReference>
<feature type="coiled-coil region" evidence="1">
    <location>
        <begin position="3"/>
        <end position="30"/>
    </location>
</feature>
<evidence type="ECO:0000313" key="4">
    <source>
        <dbReference type="Proteomes" id="UP001500957"/>
    </source>
</evidence>
<evidence type="ECO:0000259" key="2">
    <source>
        <dbReference type="PROSITE" id="PS51192"/>
    </source>
</evidence>
<comment type="caution">
    <text evidence="3">The sequence shown here is derived from an EMBL/GenBank/DDBJ whole genome shotgun (WGS) entry which is preliminary data.</text>
</comment>
<dbReference type="InterPro" id="IPR014001">
    <property type="entry name" value="Helicase_ATP-bd"/>
</dbReference>